<protein>
    <submittedName>
        <fullName evidence="4">SXP/RAL-2 family protein Ani s 5-like cation-binding domain-containing protein</fullName>
    </submittedName>
</protein>
<keyword evidence="3" id="KW-1185">Reference proteome</keyword>
<dbReference type="PANTHER" id="PTHR21593:SF36">
    <property type="entry name" value="DUF148 DOMAIN-CONTAINING PROTEIN-RELATED"/>
    <property type="match status" value="1"/>
</dbReference>
<name>A0A914EA97_9BILA</name>
<feature type="domain" description="SXP/RAL-2 family protein Ani s 5-like cation-binding" evidence="2">
    <location>
        <begin position="106"/>
        <end position="210"/>
    </location>
</feature>
<dbReference type="Proteomes" id="UP000887540">
    <property type="component" value="Unplaced"/>
</dbReference>
<feature type="chain" id="PRO_5036838956" evidence="1">
    <location>
        <begin position="17"/>
        <end position="219"/>
    </location>
</feature>
<accession>A0A914EA97</accession>
<evidence type="ECO:0000256" key="1">
    <source>
        <dbReference type="SAM" id="SignalP"/>
    </source>
</evidence>
<organism evidence="3 4">
    <name type="scientific">Acrobeloides nanus</name>
    <dbReference type="NCBI Taxonomy" id="290746"/>
    <lineage>
        <taxon>Eukaryota</taxon>
        <taxon>Metazoa</taxon>
        <taxon>Ecdysozoa</taxon>
        <taxon>Nematoda</taxon>
        <taxon>Chromadorea</taxon>
        <taxon>Rhabditida</taxon>
        <taxon>Tylenchina</taxon>
        <taxon>Cephalobomorpha</taxon>
        <taxon>Cephaloboidea</taxon>
        <taxon>Cephalobidae</taxon>
        <taxon>Acrobeloides</taxon>
    </lineage>
</organism>
<dbReference type="AlphaFoldDB" id="A0A914EA97"/>
<feature type="signal peptide" evidence="1">
    <location>
        <begin position="1"/>
        <end position="16"/>
    </location>
</feature>
<dbReference type="WBParaSite" id="ACRNAN_scaffold6406.g7020.t1">
    <property type="protein sequence ID" value="ACRNAN_scaffold6406.g7020.t1"/>
    <property type="gene ID" value="ACRNAN_scaffold6406.g7020"/>
</dbReference>
<dbReference type="PANTHER" id="PTHR21593">
    <property type="entry name" value="PRION-LIKE- Q/N-RICH -DOMAIN-BEARING PROTEIN PROTEIN"/>
    <property type="match status" value="1"/>
</dbReference>
<dbReference type="Pfam" id="PF02520">
    <property type="entry name" value="ANIS5_cation-bd"/>
    <property type="match status" value="1"/>
</dbReference>
<evidence type="ECO:0000313" key="3">
    <source>
        <dbReference type="Proteomes" id="UP000887540"/>
    </source>
</evidence>
<sequence length="219" mass="24969">MLTKLFLLFLIGYCFGQQQFGQQPVPPFLYGASQATINSFHQLAQTFQGLPEADIEKRIGNWINGQSAGIRAKYAMMRAEEKERSRWREAEQAEMAAKLSPAAQAAERRFSAIAHDPRLTPQEKYQQTMQFENSLSKNVVDEIDQMFQNQMQQHQQQREEHHRSVIAKLSPAAKAADARVSAIDRDPTIPPQQKIQQIQKIVNSLPQHVRNELDAAMRG</sequence>
<evidence type="ECO:0000259" key="2">
    <source>
        <dbReference type="Pfam" id="PF02520"/>
    </source>
</evidence>
<dbReference type="InterPro" id="IPR003677">
    <property type="entry name" value="ANIS5_cation-bd"/>
</dbReference>
<evidence type="ECO:0000313" key="4">
    <source>
        <dbReference type="WBParaSite" id="ACRNAN_scaffold6406.g7020.t1"/>
    </source>
</evidence>
<reference evidence="4" key="1">
    <citation type="submission" date="2022-11" db="UniProtKB">
        <authorList>
            <consortium name="WormBaseParasite"/>
        </authorList>
    </citation>
    <scope>IDENTIFICATION</scope>
</reference>
<proteinExistence type="predicted"/>
<dbReference type="InterPro" id="IPR052823">
    <property type="entry name" value="SXP/RAL-2_related"/>
</dbReference>
<keyword evidence="1" id="KW-0732">Signal</keyword>